<name>A0A841MLF9_9BACT</name>
<dbReference type="RefSeq" id="WP_184497120.1">
    <property type="nucleotide sequence ID" value="NZ_JACIJO010000003.1"/>
</dbReference>
<dbReference type="AlphaFoldDB" id="A0A841MLF9"/>
<dbReference type="EMBL" id="JACIJO010000003">
    <property type="protein sequence ID" value="MBB6328280.1"/>
    <property type="molecule type" value="Genomic_DNA"/>
</dbReference>
<reference evidence="1 2" key="1">
    <citation type="submission" date="2020-08" db="EMBL/GenBank/DDBJ databases">
        <title>Genomic Encyclopedia of Type Strains, Phase IV (KMG-IV): sequencing the most valuable type-strain genomes for metagenomic binning, comparative biology and taxonomic classification.</title>
        <authorList>
            <person name="Goeker M."/>
        </authorList>
    </citation>
    <scope>NUCLEOTIDE SEQUENCE [LARGE SCALE GENOMIC DNA]</scope>
    <source>
        <strain evidence="1 2">DSM 102044</strain>
    </source>
</reference>
<organism evidence="1 2">
    <name type="scientific">Algoriphagus iocasae</name>
    <dbReference type="NCBI Taxonomy" id="1836499"/>
    <lineage>
        <taxon>Bacteria</taxon>
        <taxon>Pseudomonadati</taxon>
        <taxon>Bacteroidota</taxon>
        <taxon>Cytophagia</taxon>
        <taxon>Cytophagales</taxon>
        <taxon>Cyclobacteriaceae</taxon>
        <taxon>Algoriphagus</taxon>
    </lineage>
</organism>
<evidence type="ECO:0000313" key="1">
    <source>
        <dbReference type="EMBL" id="MBB6328280.1"/>
    </source>
</evidence>
<evidence type="ECO:0000313" key="2">
    <source>
        <dbReference type="Proteomes" id="UP000588604"/>
    </source>
</evidence>
<protein>
    <submittedName>
        <fullName evidence="1">Uncharacterized protein</fullName>
    </submittedName>
</protein>
<gene>
    <name evidence="1" type="ORF">FHS59_003923</name>
</gene>
<proteinExistence type="predicted"/>
<comment type="caution">
    <text evidence="1">The sequence shown here is derived from an EMBL/GenBank/DDBJ whole genome shotgun (WGS) entry which is preliminary data.</text>
</comment>
<keyword evidence="2" id="KW-1185">Reference proteome</keyword>
<accession>A0A841MLF9</accession>
<sequence length="59" mass="6671">MRKFLTDIVKGKDGDCIVPLALEILYDLMLPSLSAYGTSGKFQDWLILNAHLNLSIYRV</sequence>
<dbReference type="Proteomes" id="UP000588604">
    <property type="component" value="Unassembled WGS sequence"/>
</dbReference>